<reference evidence="1" key="1">
    <citation type="submission" date="2022-11" db="EMBL/GenBank/DDBJ databases">
        <title>Centuries of genome instability and evolution in soft-shell clam transmissible cancer (bioRxiv).</title>
        <authorList>
            <person name="Hart S.F.M."/>
            <person name="Yonemitsu M.A."/>
            <person name="Giersch R.M."/>
            <person name="Beal B.F."/>
            <person name="Arriagada G."/>
            <person name="Davis B.W."/>
            <person name="Ostrander E.A."/>
            <person name="Goff S.P."/>
            <person name="Metzger M.J."/>
        </authorList>
    </citation>
    <scope>NUCLEOTIDE SEQUENCE</scope>
    <source>
        <strain evidence="1">MELC-2E11</strain>
        <tissue evidence="1">Siphon/mantle</tissue>
    </source>
</reference>
<accession>A0ABY7EDU9</accession>
<evidence type="ECO:0000313" key="1">
    <source>
        <dbReference type="EMBL" id="WAR08188.1"/>
    </source>
</evidence>
<evidence type="ECO:0000313" key="2">
    <source>
        <dbReference type="Proteomes" id="UP001164746"/>
    </source>
</evidence>
<dbReference type="Proteomes" id="UP001164746">
    <property type="component" value="Chromosome 6"/>
</dbReference>
<gene>
    <name evidence="1" type="ORF">MAR_018146</name>
</gene>
<protein>
    <submittedName>
        <fullName evidence="1">Uncharacterized protein</fullName>
    </submittedName>
</protein>
<organism evidence="1 2">
    <name type="scientific">Mya arenaria</name>
    <name type="common">Soft-shell clam</name>
    <dbReference type="NCBI Taxonomy" id="6604"/>
    <lineage>
        <taxon>Eukaryota</taxon>
        <taxon>Metazoa</taxon>
        <taxon>Spiralia</taxon>
        <taxon>Lophotrochozoa</taxon>
        <taxon>Mollusca</taxon>
        <taxon>Bivalvia</taxon>
        <taxon>Autobranchia</taxon>
        <taxon>Heteroconchia</taxon>
        <taxon>Euheterodonta</taxon>
        <taxon>Imparidentia</taxon>
        <taxon>Neoheterodontei</taxon>
        <taxon>Myida</taxon>
        <taxon>Myoidea</taxon>
        <taxon>Myidae</taxon>
        <taxon>Mya</taxon>
    </lineage>
</organism>
<dbReference type="EMBL" id="CP111017">
    <property type="protein sequence ID" value="WAR08188.1"/>
    <property type="molecule type" value="Genomic_DNA"/>
</dbReference>
<proteinExistence type="predicted"/>
<sequence length="115" mass="12278">MRTLQDNSLNKTCHTTIPGQGFKTQGTVSSLSPTQLFPSCAGAGMPHVLTRDIVPLPHVTSHCPQELQTDQSGQKLSSETTLPISYVAQKLTAPGHCGDPEVCVTSRVVTGREHV</sequence>
<keyword evidence="2" id="KW-1185">Reference proteome</keyword>
<name>A0ABY7EDU9_MYAAR</name>